<gene>
    <name evidence="2" type="ORF">C1E24_18460</name>
</gene>
<dbReference type="EMBL" id="PPSW01000033">
    <property type="protein sequence ID" value="TLX45573.1"/>
    <property type="molecule type" value="Genomic_DNA"/>
</dbReference>
<dbReference type="InterPro" id="IPR011659">
    <property type="entry name" value="WD40"/>
</dbReference>
<feature type="signal peptide" evidence="1">
    <location>
        <begin position="1"/>
        <end position="20"/>
    </location>
</feature>
<comment type="caution">
    <text evidence="2">The sequence shown here is derived from an EMBL/GenBank/DDBJ whole genome shotgun (WGS) entry which is preliminary data.</text>
</comment>
<name>A0A5R9PXD2_9GAMM</name>
<dbReference type="Pfam" id="PF07676">
    <property type="entry name" value="PD40"/>
    <property type="match status" value="2"/>
</dbReference>
<proteinExistence type="predicted"/>
<dbReference type="AlphaFoldDB" id="A0A5R9PXD2"/>
<dbReference type="SUPFAM" id="SSF82171">
    <property type="entry name" value="DPP6 N-terminal domain-like"/>
    <property type="match status" value="1"/>
</dbReference>
<reference evidence="2 3" key="1">
    <citation type="submission" date="2018-01" db="EMBL/GenBank/DDBJ databases">
        <title>Co-occurrence of chitin degradation, pigmentation and bioactivity in marine Pseudoalteromonas.</title>
        <authorList>
            <person name="Paulsen S."/>
            <person name="Gram L."/>
            <person name="Machado H."/>
        </authorList>
    </citation>
    <scope>NUCLEOTIDE SEQUENCE [LARGE SCALE GENOMIC DNA]</scope>
    <source>
        <strain evidence="2 3">S3663</strain>
    </source>
</reference>
<feature type="chain" id="PRO_5024409729" evidence="1">
    <location>
        <begin position="21"/>
        <end position="302"/>
    </location>
</feature>
<evidence type="ECO:0000313" key="2">
    <source>
        <dbReference type="EMBL" id="TLX45573.1"/>
    </source>
</evidence>
<dbReference type="Proteomes" id="UP000309186">
    <property type="component" value="Unassembled WGS sequence"/>
</dbReference>
<dbReference type="RefSeq" id="WP_138483998.1">
    <property type="nucleotide sequence ID" value="NZ_PPSW01000033.1"/>
</dbReference>
<sequence length="302" mass="34135">MLKKLIVLTLSLLPLSQLHAEQTEFATFKGAYMGQQTPGLTAEPFAPGIISTKAWELQGVFAPGMKEFYYTIDLAQGSKGKKFSPTVIGYKLENNTWRKFTQFPRRGGFVFSEDGNTMYMAKQYRERTTEGWSEFKSLGPLIDKEAFGIMRLSASKQGTYVFDDFKSKDLIRISKVVNGQRQAPEAMGKQINTGKWTAHPLIAPDESYIIWDSEREGGFGKSDLYISFKQANGDWGKAINMGPEVNSAESDFYASVTPDGKYILFNRTIDREKSDIDIYWSSAEIIERLREKHSNNNATLTE</sequence>
<organism evidence="2 3">
    <name type="scientific">Pseudoalteromonas phenolica</name>
    <dbReference type="NCBI Taxonomy" id="161398"/>
    <lineage>
        <taxon>Bacteria</taxon>
        <taxon>Pseudomonadati</taxon>
        <taxon>Pseudomonadota</taxon>
        <taxon>Gammaproteobacteria</taxon>
        <taxon>Alteromonadales</taxon>
        <taxon>Pseudoalteromonadaceae</taxon>
        <taxon>Pseudoalteromonas</taxon>
    </lineage>
</organism>
<dbReference type="OrthoDB" id="240809at2"/>
<protein>
    <submittedName>
        <fullName evidence="2">Uncharacterized protein</fullName>
    </submittedName>
</protein>
<keyword evidence="1" id="KW-0732">Signal</keyword>
<accession>A0A5R9PXD2</accession>
<evidence type="ECO:0000313" key="3">
    <source>
        <dbReference type="Proteomes" id="UP000309186"/>
    </source>
</evidence>
<evidence type="ECO:0000256" key="1">
    <source>
        <dbReference type="SAM" id="SignalP"/>
    </source>
</evidence>